<comment type="caution">
    <text evidence="7">The sequence shown here is derived from an EMBL/GenBank/DDBJ whole genome shotgun (WGS) entry which is preliminary data.</text>
</comment>
<keyword evidence="1" id="KW-0813">Transport</keyword>
<evidence type="ECO:0000313" key="8">
    <source>
        <dbReference type="Proteomes" id="UP001057753"/>
    </source>
</evidence>
<evidence type="ECO:0000256" key="5">
    <source>
        <dbReference type="ARBA" id="ARBA00022683"/>
    </source>
</evidence>
<evidence type="ECO:0000259" key="6">
    <source>
        <dbReference type="PROSITE" id="PS51094"/>
    </source>
</evidence>
<dbReference type="Proteomes" id="UP001057753">
    <property type="component" value="Unassembled WGS sequence"/>
</dbReference>
<dbReference type="Pfam" id="PF00359">
    <property type="entry name" value="PTS_EIIA_2"/>
    <property type="match status" value="1"/>
</dbReference>
<evidence type="ECO:0000256" key="4">
    <source>
        <dbReference type="ARBA" id="ARBA00022679"/>
    </source>
</evidence>
<dbReference type="PANTHER" id="PTHR47738">
    <property type="entry name" value="PTS SYSTEM FRUCTOSE-LIKE EIIA COMPONENT-RELATED"/>
    <property type="match status" value="1"/>
</dbReference>
<dbReference type="GO" id="GO:0016020">
    <property type="term" value="C:membrane"/>
    <property type="evidence" value="ECO:0007669"/>
    <property type="project" value="InterPro"/>
</dbReference>
<keyword evidence="4" id="KW-0808">Transferase</keyword>
<protein>
    <submittedName>
        <fullName evidence="7">PTS sugar transporter subunit IIA</fullName>
    </submittedName>
</protein>
<reference evidence="7" key="1">
    <citation type="submission" date="2020-06" db="EMBL/GenBank/DDBJ databases">
        <title>Insight into the genomes of haloalkaliphilic bacilli from Kenyan soda lakes.</title>
        <authorList>
            <person name="Mwirichia R."/>
            <person name="Villamizar G.C."/>
            <person name="Poehlein A."/>
            <person name="Mugweru J."/>
            <person name="Kipnyargis A."/>
            <person name="Kiplimo D."/>
            <person name="Orwa P."/>
            <person name="Daniel R."/>
        </authorList>
    </citation>
    <scope>NUCLEOTIDE SEQUENCE</scope>
    <source>
        <strain evidence="7">B1096_S55</strain>
    </source>
</reference>
<gene>
    <name evidence="7" type="ORF">HXA33_16520</name>
</gene>
<dbReference type="Gene3D" id="3.40.930.10">
    <property type="entry name" value="Mannitol-specific EII, Chain A"/>
    <property type="match status" value="1"/>
</dbReference>
<dbReference type="InterPro" id="IPR002178">
    <property type="entry name" value="PTS_EIIA_type-2_dom"/>
</dbReference>
<dbReference type="InterPro" id="IPR004715">
    <property type="entry name" value="PTS_IIA_fruc"/>
</dbReference>
<evidence type="ECO:0000313" key="7">
    <source>
        <dbReference type="EMBL" id="MCR6098146.1"/>
    </source>
</evidence>
<dbReference type="GO" id="GO:0009401">
    <property type="term" value="P:phosphoenolpyruvate-dependent sugar phosphotransferase system"/>
    <property type="evidence" value="ECO:0007669"/>
    <property type="project" value="UniProtKB-KW"/>
</dbReference>
<name>A0A9Q4G061_SALAG</name>
<dbReference type="InterPro" id="IPR016152">
    <property type="entry name" value="PTrfase/Anion_transptr"/>
</dbReference>
<dbReference type="CDD" id="cd00211">
    <property type="entry name" value="PTS_IIA_fru"/>
    <property type="match status" value="1"/>
</dbReference>
<keyword evidence="3 7" id="KW-0762">Sugar transport</keyword>
<keyword evidence="8" id="KW-1185">Reference proteome</keyword>
<dbReference type="GO" id="GO:0008982">
    <property type="term" value="F:protein-N(PI)-phosphohistidine-sugar phosphotransferase activity"/>
    <property type="evidence" value="ECO:0007669"/>
    <property type="project" value="InterPro"/>
</dbReference>
<organism evidence="7 8">
    <name type="scientific">Salipaludibacillus agaradhaerens</name>
    <name type="common">Bacillus agaradhaerens</name>
    <dbReference type="NCBI Taxonomy" id="76935"/>
    <lineage>
        <taxon>Bacteria</taxon>
        <taxon>Bacillati</taxon>
        <taxon>Bacillota</taxon>
        <taxon>Bacilli</taxon>
        <taxon>Bacillales</taxon>
        <taxon>Bacillaceae</taxon>
    </lineage>
</organism>
<keyword evidence="2" id="KW-0597">Phosphoprotein</keyword>
<keyword evidence="5" id="KW-0598">Phosphotransferase system</keyword>
<sequence length="151" mass="16283">MITEHQVVIQSPVSSQEGVFETIAELAVQNGIATDTNPVVAGLKQRESQSTTGFQEGFAIPHTKSEAITQPAIIVVRTETKIEWDAFDGQPAFFFISLLIPEAEAGTTHLQALSALSGALMDEKVRQALLRAQSTKEIATLIHKVIKGDGE</sequence>
<dbReference type="SUPFAM" id="SSF55804">
    <property type="entry name" value="Phoshotransferase/anion transport protein"/>
    <property type="match status" value="1"/>
</dbReference>
<accession>A0A9Q4G061</accession>
<evidence type="ECO:0000256" key="2">
    <source>
        <dbReference type="ARBA" id="ARBA00022553"/>
    </source>
</evidence>
<dbReference type="InterPro" id="IPR051541">
    <property type="entry name" value="PTS_SugarTrans_NitroReg"/>
</dbReference>
<evidence type="ECO:0000256" key="1">
    <source>
        <dbReference type="ARBA" id="ARBA00022448"/>
    </source>
</evidence>
<dbReference type="NCBIfam" id="TIGR00848">
    <property type="entry name" value="fruA"/>
    <property type="match status" value="1"/>
</dbReference>
<dbReference type="AlphaFoldDB" id="A0A9Q4G061"/>
<proteinExistence type="predicted"/>
<feature type="domain" description="PTS EIIA type-2" evidence="6">
    <location>
        <begin position="1"/>
        <end position="145"/>
    </location>
</feature>
<dbReference type="PROSITE" id="PS51094">
    <property type="entry name" value="PTS_EIIA_TYPE_2"/>
    <property type="match status" value="1"/>
</dbReference>
<dbReference type="EMBL" id="JABXYM010000001">
    <property type="protein sequence ID" value="MCR6098146.1"/>
    <property type="molecule type" value="Genomic_DNA"/>
</dbReference>
<evidence type="ECO:0000256" key="3">
    <source>
        <dbReference type="ARBA" id="ARBA00022597"/>
    </source>
</evidence>